<dbReference type="GO" id="GO:0046983">
    <property type="term" value="F:protein dimerization activity"/>
    <property type="evidence" value="ECO:0007669"/>
    <property type="project" value="InterPro"/>
</dbReference>
<accession>A0A6H1XEM6</accession>
<dbReference type="EMBL" id="MN701160">
    <property type="protein sequence ID" value="QJA13937.1"/>
    <property type="molecule type" value="Genomic_DNA"/>
</dbReference>
<keyword evidence="7" id="KW-0804">Transcription</keyword>
<dbReference type="SUPFAM" id="SSF56553">
    <property type="entry name" value="Insert subdomain of RNA polymerase alpha subunit"/>
    <property type="match status" value="1"/>
</dbReference>
<dbReference type="Gene3D" id="2.170.120.12">
    <property type="entry name" value="DNA-directed RNA polymerase, insert domain"/>
    <property type="match status" value="1"/>
</dbReference>
<dbReference type="EC" id="2.7.7.6" evidence="3"/>
<proteinExistence type="inferred from homology"/>
<protein>
    <recommendedName>
        <fullName evidence="3">DNA-directed RNA polymerase</fullName>
        <ecNumber evidence="3">2.7.7.6</ecNumber>
    </recommendedName>
    <alternativeName>
        <fullName evidence="8">Plastid-encoded RNA polymerase subunit alpha</fullName>
    </alternativeName>
</protein>
<dbReference type="AlphaFoldDB" id="A0A6H1XEM6"/>
<evidence type="ECO:0000313" key="12">
    <source>
        <dbReference type="EMBL" id="QJA13937.1"/>
    </source>
</evidence>
<dbReference type="SMART" id="SM00662">
    <property type="entry name" value="RPOLD"/>
    <property type="match status" value="1"/>
</dbReference>
<keyword evidence="5" id="KW-0808">Transferase</keyword>
<comment type="similarity">
    <text evidence="2">Belongs to the RNA polymerase alpha chain family.</text>
</comment>
<feature type="compositionally biased region" description="Low complexity" evidence="10">
    <location>
        <begin position="436"/>
        <end position="451"/>
    </location>
</feature>
<evidence type="ECO:0000256" key="8">
    <source>
        <dbReference type="ARBA" id="ARBA00031776"/>
    </source>
</evidence>
<organism evidence="12">
    <name type="scientific">Fritschiella tuberosa</name>
    <dbReference type="NCBI Taxonomy" id="56004"/>
    <lineage>
        <taxon>Eukaryota</taxon>
        <taxon>Viridiplantae</taxon>
        <taxon>Chlorophyta</taxon>
        <taxon>core chlorophytes</taxon>
        <taxon>Chlorophyceae</taxon>
        <taxon>OCC clade</taxon>
        <taxon>Chaetophorales</taxon>
        <taxon>Fritschiellaceae</taxon>
        <taxon>Fritschiella</taxon>
    </lineage>
</organism>
<evidence type="ECO:0000256" key="1">
    <source>
        <dbReference type="ARBA" id="ARBA00004026"/>
    </source>
</evidence>
<evidence type="ECO:0000256" key="2">
    <source>
        <dbReference type="ARBA" id="ARBA00007123"/>
    </source>
</evidence>
<evidence type="ECO:0000256" key="6">
    <source>
        <dbReference type="ARBA" id="ARBA00022695"/>
    </source>
</evidence>
<dbReference type="Pfam" id="PF01193">
    <property type="entry name" value="RNA_pol_L"/>
    <property type="match status" value="1"/>
</dbReference>
<dbReference type="GO" id="GO:0005737">
    <property type="term" value="C:cytoplasm"/>
    <property type="evidence" value="ECO:0007669"/>
    <property type="project" value="UniProtKB-ARBA"/>
</dbReference>
<comment type="function">
    <text evidence="1">DNA-dependent RNA polymerase catalyzes the transcription of DNA into RNA using the four ribonucleoside triphosphates as substrates.</text>
</comment>
<evidence type="ECO:0000256" key="10">
    <source>
        <dbReference type="SAM" id="MobiDB-lite"/>
    </source>
</evidence>
<feature type="domain" description="DNA-directed RNA polymerase RpoA/D/Rpb3-type" evidence="11">
    <location>
        <begin position="8"/>
        <end position="178"/>
    </location>
</feature>
<sequence>METKQSFYGKFYIGPLSVGQGLTLANALRRTLLSEVIGLAITSVSIEGVTHEYSTLKGVRESVLDILLNLKQIVLKSKQSLKRPQTAYIYCQGPGVLRAGDLILPPTIQCVDPEQYIATLSSDGFLKMKLVIRQGKNYLVQTPNSLHVKDDKKEGLRKEQATSLNVLKGDSAFSFRSPSFPRSNIRKNLNLKAKTLIPFFKYKVCLTLNNQKKEYSDSRRKLTKKKLNTLVLKNYRSLNNLFENSKNKELFLHLFKRQILSILAVKMSARKVIEQNFREGASENVQLPIDYPFQKKPSAFLTAVDPFSSRFFNPKTKPLFIDAVFMPVTKVNYILEESRQKLLDSFDFGDSLKELSPNFQQDKSEFVGPLLDRDFTAEKKKASSSSDRLKDKRKKATNSVLGKTHKVSKSNMLDYEGSGSLTGSLFDNSLLQEDAQSSSSGSTRQSETEQSISETNQTKTELALYFKKNWLKSKESWVLFSSEFNTSLFDNFNQFPKDIIILEIWTNGSILPRTALKKAAHQLSNLFVKFENAKIMGNTFVETNKTYSQTIQQLYERYKKLSIT</sequence>
<geneLocation type="chloroplast" evidence="12"/>
<evidence type="ECO:0000259" key="11">
    <source>
        <dbReference type="SMART" id="SM00662"/>
    </source>
</evidence>
<dbReference type="InterPro" id="IPR011262">
    <property type="entry name" value="DNA-dir_RNA_pol_insert"/>
</dbReference>
<dbReference type="CDD" id="cd06928">
    <property type="entry name" value="RNAP_alpha_NTD"/>
    <property type="match status" value="1"/>
</dbReference>
<dbReference type="GO" id="GO:0003899">
    <property type="term" value="F:DNA-directed RNA polymerase activity"/>
    <property type="evidence" value="ECO:0007669"/>
    <property type="project" value="UniProtKB-EC"/>
</dbReference>
<dbReference type="GO" id="GO:0000428">
    <property type="term" value="C:DNA-directed RNA polymerase complex"/>
    <property type="evidence" value="ECO:0007669"/>
    <property type="project" value="UniProtKB-KW"/>
</dbReference>
<evidence type="ECO:0000256" key="3">
    <source>
        <dbReference type="ARBA" id="ARBA00012418"/>
    </source>
</evidence>
<dbReference type="SUPFAM" id="SSF55257">
    <property type="entry name" value="RBP11-like subunits of RNA polymerase"/>
    <property type="match status" value="2"/>
</dbReference>
<dbReference type="FunFam" id="2.170.120.12:FF:000001">
    <property type="entry name" value="DNA-directed RNA polymerase subunit alpha"/>
    <property type="match status" value="1"/>
</dbReference>
<dbReference type="InterPro" id="IPR036603">
    <property type="entry name" value="RBP11-like"/>
</dbReference>
<keyword evidence="12" id="KW-0150">Chloroplast</keyword>
<dbReference type="GO" id="GO:0006351">
    <property type="term" value="P:DNA-templated transcription"/>
    <property type="evidence" value="ECO:0007669"/>
    <property type="project" value="InterPro"/>
</dbReference>
<evidence type="ECO:0000256" key="9">
    <source>
        <dbReference type="ARBA" id="ARBA00048552"/>
    </source>
</evidence>
<keyword evidence="6" id="KW-0548">Nucleotidyltransferase</keyword>
<gene>
    <name evidence="12" type="primary">rpoA</name>
</gene>
<feature type="region of interest" description="Disordered" evidence="10">
    <location>
        <begin position="436"/>
        <end position="455"/>
    </location>
</feature>
<comment type="catalytic activity">
    <reaction evidence="9">
        <text>RNA(n) + a ribonucleoside 5'-triphosphate = RNA(n+1) + diphosphate</text>
        <dbReference type="Rhea" id="RHEA:21248"/>
        <dbReference type="Rhea" id="RHEA-COMP:14527"/>
        <dbReference type="Rhea" id="RHEA-COMP:17342"/>
        <dbReference type="ChEBI" id="CHEBI:33019"/>
        <dbReference type="ChEBI" id="CHEBI:61557"/>
        <dbReference type="ChEBI" id="CHEBI:140395"/>
        <dbReference type="EC" id="2.7.7.6"/>
    </reaction>
</comment>
<dbReference type="InterPro" id="IPR036643">
    <property type="entry name" value="RNApol_insert_sf"/>
</dbReference>
<name>A0A6H1XEM6_9CHLO</name>
<dbReference type="Gene3D" id="3.30.1360.10">
    <property type="entry name" value="RNA polymerase, RBP11-like subunit"/>
    <property type="match status" value="2"/>
</dbReference>
<keyword evidence="12" id="KW-0934">Plastid</keyword>
<evidence type="ECO:0000256" key="7">
    <source>
        <dbReference type="ARBA" id="ARBA00023163"/>
    </source>
</evidence>
<keyword evidence="4" id="KW-0240">DNA-directed RNA polymerase</keyword>
<reference evidence="12" key="1">
    <citation type="submission" date="2019-11" db="EMBL/GenBank/DDBJ databases">
        <title>The Chloroplast Genome of the Green Algae Fritschiella tuberosa.</title>
        <authorList>
            <person name="Liu B."/>
        </authorList>
    </citation>
    <scope>NUCLEOTIDE SEQUENCE</scope>
    <source>
        <strain evidence="12">FACHB-2424</strain>
    </source>
</reference>
<evidence type="ECO:0000256" key="4">
    <source>
        <dbReference type="ARBA" id="ARBA00022478"/>
    </source>
</evidence>
<dbReference type="Pfam" id="PF01000">
    <property type="entry name" value="RNA_pol_A_bac"/>
    <property type="match status" value="1"/>
</dbReference>
<dbReference type="InterPro" id="IPR011263">
    <property type="entry name" value="DNA-dir_RNA_pol_RpoA/D/Rpb3"/>
</dbReference>
<evidence type="ECO:0000256" key="5">
    <source>
        <dbReference type="ARBA" id="ARBA00022679"/>
    </source>
</evidence>
<feature type="region of interest" description="Disordered" evidence="10">
    <location>
        <begin position="378"/>
        <end position="402"/>
    </location>
</feature>